<accession>A0ABW9W3U0</accession>
<comment type="caution">
    <text evidence="1">The sequence shown here is derived from an EMBL/GenBank/DDBJ whole genome shotgun (WGS) entry which is preliminary data.</text>
</comment>
<evidence type="ECO:0000313" key="1">
    <source>
        <dbReference type="EMBL" id="MYN28611.1"/>
    </source>
</evidence>
<keyword evidence="2" id="KW-1185">Reference proteome</keyword>
<dbReference type="Proteomes" id="UP000642144">
    <property type="component" value="Unassembled WGS sequence"/>
</dbReference>
<sequence>MAPKQRMPFKLAQISSTIIEAMRDLGRQSAAPSTKLNEQANLLTKRQRRHAAIMSMHGIWKDDPTKPHEGVEYQREVRDEWQYSCSTQIF</sequence>
<reference evidence="1 2" key="1">
    <citation type="submission" date="2019-12" db="EMBL/GenBank/DDBJ databases">
        <title>Novel species isolated from a subtropical stream in China.</title>
        <authorList>
            <person name="Lu H."/>
        </authorList>
    </citation>
    <scope>NUCLEOTIDE SEQUENCE [LARGE SCALE GENOMIC DNA]</scope>
    <source>
        <strain evidence="1 2">CY42W</strain>
    </source>
</reference>
<dbReference type="RefSeq" id="WP_161056423.1">
    <property type="nucleotide sequence ID" value="NZ_WWCT01000017.1"/>
</dbReference>
<organism evidence="1 2">
    <name type="scientific">Duganella levis</name>
    <dbReference type="NCBI Taxonomy" id="2692169"/>
    <lineage>
        <taxon>Bacteria</taxon>
        <taxon>Pseudomonadati</taxon>
        <taxon>Pseudomonadota</taxon>
        <taxon>Betaproteobacteria</taxon>
        <taxon>Burkholderiales</taxon>
        <taxon>Oxalobacteraceae</taxon>
        <taxon>Telluria group</taxon>
        <taxon>Duganella</taxon>
    </lineage>
</organism>
<protein>
    <submittedName>
        <fullName evidence="1">Uncharacterized protein</fullName>
    </submittedName>
</protein>
<evidence type="ECO:0000313" key="2">
    <source>
        <dbReference type="Proteomes" id="UP000642144"/>
    </source>
</evidence>
<gene>
    <name evidence="1" type="ORF">GTP69_19580</name>
</gene>
<dbReference type="EMBL" id="WWCT01000017">
    <property type="protein sequence ID" value="MYN28611.1"/>
    <property type="molecule type" value="Genomic_DNA"/>
</dbReference>
<proteinExistence type="predicted"/>
<name>A0ABW9W3U0_9BURK</name>